<evidence type="ECO:0000256" key="3">
    <source>
        <dbReference type="ARBA" id="ARBA00022837"/>
    </source>
</evidence>
<reference evidence="5" key="1">
    <citation type="submission" date="2025-08" db="UniProtKB">
        <authorList>
            <consortium name="Ensembl"/>
        </authorList>
    </citation>
    <scope>IDENTIFICATION</scope>
</reference>
<evidence type="ECO:0000256" key="1">
    <source>
        <dbReference type="ARBA" id="ARBA00022723"/>
    </source>
</evidence>
<dbReference type="PANTHER" id="PTHR23055">
    <property type="entry name" value="CALCIUM BINDING PROTEINS"/>
    <property type="match status" value="1"/>
</dbReference>
<keyword evidence="2" id="KW-0677">Repeat</keyword>
<dbReference type="InterPro" id="IPR002048">
    <property type="entry name" value="EF_hand_dom"/>
</dbReference>
<evidence type="ECO:0000313" key="5">
    <source>
        <dbReference type="Ensembl" id="ENSEBUP00000005722.1"/>
    </source>
</evidence>
<dbReference type="AlphaFoldDB" id="A0A8C4NGP8"/>
<dbReference type="GeneTree" id="ENSGT00940000160291"/>
<dbReference type="InterPro" id="IPR018247">
    <property type="entry name" value="EF_Hand_1_Ca_BS"/>
</dbReference>
<proteinExistence type="predicted"/>
<reference evidence="5" key="2">
    <citation type="submission" date="2025-09" db="UniProtKB">
        <authorList>
            <consortium name="Ensembl"/>
        </authorList>
    </citation>
    <scope>IDENTIFICATION</scope>
</reference>
<dbReference type="Pfam" id="PF00036">
    <property type="entry name" value="EF-hand_1"/>
    <property type="match status" value="1"/>
</dbReference>
<sequence length="219" mass="25119">MDPATVQTLDLQGKHLRSVCFCTLHHVTARHANDKGGRTLVLHVPKEHDLVLMFAAEIERTAFEDTFENILKRQNITLTRLGDKEKSILQEAATQEKRNVTVERFFRKLFSEILEIPANESDTCQEEPPQCVSTSLECELTRMELADTLGLKASSSFVQQMFELADRDKNGYLSFRELFNILVIFMKGSNEAKSQLMFQMYDTKGEAIMSKNDFCLMIR</sequence>
<keyword evidence="1" id="KW-0479">Metal-binding</keyword>
<organism evidence="5 6">
    <name type="scientific">Eptatretus burgeri</name>
    <name type="common">Inshore hagfish</name>
    <dbReference type="NCBI Taxonomy" id="7764"/>
    <lineage>
        <taxon>Eukaryota</taxon>
        <taxon>Metazoa</taxon>
        <taxon>Chordata</taxon>
        <taxon>Craniata</taxon>
        <taxon>Vertebrata</taxon>
        <taxon>Cyclostomata</taxon>
        <taxon>Myxini</taxon>
        <taxon>Myxiniformes</taxon>
        <taxon>Myxinidae</taxon>
        <taxon>Eptatretinae</taxon>
        <taxon>Eptatretus</taxon>
    </lineage>
</organism>
<dbReference type="PROSITE" id="PS50222">
    <property type="entry name" value="EF_HAND_2"/>
    <property type="match status" value="2"/>
</dbReference>
<feature type="domain" description="EF-hand" evidence="4">
    <location>
        <begin position="153"/>
        <end position="188"/>
    </location>
</feature>
<dbReference type="Ensembl" id="ENSEBUT00000006165.1">
    <property type="protein sequence ID" value="ENSEBUP00000005722.1"/>
    <property type="gene ID" value="ENSEBUG00000003861.1"/>
</dbReference>
<keyword evidence="3" id="KW-0106">Calcium</keyword>
<evidence type="ECO:0000256" key="2">
    <source>
        <dbReference type="ARBA" id="ARBA00022737"/>
    </source>
</evidence>
<dbReference type="GO" id="GO:0005509">
    <property type="term" value="F:calcium ion binding"/>
    <property type="evidence" value="ECO:0007669"/>
    <property type="project" value="InterPro"/>
</dbReference>
<dbReference type="PROSITE" id="PS00018">
    <property type="entry name" value="EF_HAND_1"/>
    <property type="match status" value="1"/>
</dbReference>
<dbReference type="CDD" id="cd00051">
    <property type="entry name" value="EFh"/>
    <property type="match status" value="1"/>
</dbReference>
<dbReference type="SMART" id="SM00054">
    <property type="entry name" value="EFh"/>
    <property type="match status" value="1"/>
</dbReference>
<evidence type="ECO:0000259" key="4">
    <source>
        <dbReference type="PROSITE" id="PS50222"/>
    </source>
</evidence>
<protein>
    <recommendedName>
        <fullName evidence="4">EF-hand domain-containing protein</fullName>
    </recommendedName>
</protein>
<feature type="domain" description="EF-hand" evidence="4">
    <location>
        <begin position="189"/>
        <end position="219"/>
    </location>
</feature>
<accession>A0A8C4NGP8</accession>
<dbReference type="Gene3D" id="1.10.238.10">
    <property type="entry name" value="EF-hand"/>
    <property type="match status" value="1"/>
</dbReference>
<dbReference type="SUPFAM" id="SSF47473">
    <property type="entry name" value="EF-hand"/>
    <property type="match status" value="1"/>
</dbReference>
<keyword evidence="6" id="KW-1185">Reference proteome</keyword>
<evidence type="ECO:0000313" key="6">
    <source>
        <dbReference type="Proteomes" id="UP000694388"/>
    </source>
</evidence>
<name>A0A8C4NGP8_EPTBU</name>
<dbReference type="Proteomes" id="UP000694388">
    <property type="component" value="Unplaced"/>
</dbReference>
<dbReference type="InterPro" id="IPR011992">
    <property type="entry name" value="EF-hand-dom_pair"/>
</dbReference>
<dbReference type="InterPro" id="IPR028846">
    <property type="entry name" value="Recoverin"/>
</dbReference>